<evidence type="ECO:0000256" key="3">
    <source>
        <dbReference type="ARBA" id="ARBA00022723"/>
    </source>
</evidence>
<dbReference type="GeneID" id="27700056"/>
<keyword evidence="2" id="KW-0719">Serine esterase</keyword>
<feature type="region of interest" description="Disordered" evidence="13">
    <location>
        <begin position="537"/>
        <end position="586"/>
    </location>
</feature>
<evidence type="ECO:0000256" key="8">
    <source>
        <dbReference type="ARBA" id="ARBA00023125"/>
    </source>
</evidence>
<keyword evidence="3" id="KW-0479">Metal-binding</keyword>
<evidence type="ECO:0000256" key="7">
    <source>
        <dbReference type="ARBA" id="ARBA00023015"/>
    </source>
</evidence>
<keyword evidence="16" id="KW-1185">Reference proteome</keyword>
<dbReference type="GO" id="GO:0008270">
    <property type="term" value="F:zinc ion binding"/>
    <property type="evidence" value="ECO:0007669"/>
    <property type="project" value="InterPro"/>
</dbReference>
<dbReference type="InterPro" id="IPR001138">
    <property type="entry name" value="Zn2Cys6_DnaBD"/>
</dbReference>
<keyword evidence="6" id="KW-0106">Calcium</keyword>
<keyword evidence="7" id="KW-0805">Transcription regulation</keyword>
<dbReference type="Gene3D" id="4.10.240.10">
    <property type="entry name" value="Zn(2)-C6 fungal-type DNA-binding domain"/>
    <property type="match status" value="1"/>
</dbReference>
<name>A0A0D2I5G5_CLAB1</name>
<evidence type="ECO:0000259" key="14">
    <source>
        <dbReference type="PROSITE" id="PS50048"/>
    </source>
</evidence>
<comment type="similarity">
    <text evidence="1 12">Belongs to the tannase family.</text>
</comment>
<dbReference type="RefSeq" id="XP_016618813.1">
    <property type="nucleotide sequence ID" value="XM_016764863.1"/>
</dbReference>
<evidence type="ECO:0000256" key="12">
    <source>
        <dbReference type="RuleBase" id="RU361238"/>
    </source>
</evidence>
<dbReference type="PANTHER" id="PTHR33938:SF8">
    <property type="entry name" value="CARBOXYLIC ESTER HYDROLASE"/>
    <property type="match status" value="1"/>
</dbReference>
<evidence type="ECO:0000256" key="2">
    <source>
        <dbReference type="ARBA" id="ARBA00022487"/>
    </source>
</evidence>
<evidence type="ECO:0000256" key="1">
    <source>
        <dbReference type="ARBA" id="ARBA00006249"/>
    </source>
</evidence>
<dbReference type="CDD" id="cd00067">
    <property type="entry name" value="GAL4"/>
    <property type="match status" value="1"/>
</dbReference>
<keyword evidence="5 12" id="KW-0378">Hydrolase</keyword>
<keyword evidence="4 12" id="KW-0732">Signal</keyword>
<dbReference type="InterPro" id="IPR029058">
    <property type="entry name" value="AB_hydrolase_fold"/>
</dbReference>
<dbReference type="InterPro" id="IPR036864">
    <property type="entry name" value="Zn2-C6_fun-type_DNA-bd_sf"/>
</dbReference>
<evidence type="ECO:0000313" key="15">
    <source>
        <dbReference type="EMBL" id="KIW92144.1"/>
    </source>
</evidence>
<dbReference type="PANTHER" id="PTHR33938">
    <property type="entry name" value="FERULOYL ESTERASE B-RELATED"/>
    <property type="match status" value="1"/>
</dbReference>
<dbReference type="Pfam" id="PF04082">
    <property type="entry name" value="Fungal_trans"/>
    <property type="match status" value="1"/>
</dbReference>
<keyword evidence="9" id="KW-1015">Disulfide bond</keyword>
<dbReference type="SMART" id="SM00066">
    <property type="entry name" value="GAL4"/>
    <property type="match status" value="1"/>
</dbReference>
<dbReference type="OrthoDB" id="3364175at2759"/>
<dbReference type="CDD" id="cd12148">
    <property type="entry name" value="fungal_TF_MHR"/>
    <property type="match status" value="1"/>
</dbReference>
<feature type="domain" description="Zn(2)-C6 fungal-type" evidence="14">
    <location>
        <begin position="595"/>
        <end position="625"/>
    </location>
</feature>
<dbReference type="GO" id="GO:0000981">
    <property type="term" value="F:DNA-binding transcription factor activity, RNA polymerase II-specific"/>
    <property type="evidence" value="ECO:0007669"/>
    <property type="project" value="InterPro"/>
</dbReference>
<dbReference type="InterPro" id="IPR011118">
    <property type="entry name" value="Tannase/feruloyl_esterase"/>
</dbReference>
<feature type="chain" id="PRO_5005112535" description="Carboxylic ester hydrolase" evidence="12">
    <location>
        <begin position="27"/>
        <end position="1359"/>
    </location>
</feature>
<gene>
    <name evidence="15" type="ORF">Z519_07128</name>
</gene>
<accession>A0A0D2I5G5</accession>
<evidence type="ECO:0000256" key="6">
    <source>
        <dbReference type="ARBA" id="ARBA00022837"/>
    </source>
</evidence>
<dbReference type="VEuPathDB" id="FungiDB:Z519_07128"/>
<dbReference type="PROSITE" id="PS00463">
    <property type="entry name" value="ZN2_CY6_FUNGAL_1"/>
    <property type="match status" value="1"/>
</dbReference>
<sequence>MSSFRNYSLLLILSLGLAALVPTAEGAASGRITCATLVKPTIPGASVLSIQSQHLPNSTVLASPPLLNSNFTGLDLCSVDLVISHHGANDTVKIQVWMPSIGWNGRFVGTGGSGYAAGFFEYSLAPVVALGYAAASTDAGLSGDPYSPALWALHPNGTVNEGLLLNFASRSVHDMAVAGKAIAAQYYGRKPDHSYWNGCSTGGRQGLMAAQKYPRDFDGIVAGAPAIDWSRYVVAEHWPQVVMKEEGTYISQCVLKYFTDASIAACDSLDGVADGVITDVHLCKFDPFTLVGTSVQCDGSKENVTKEMASVVGKILAGPKGFSISHTYALNPGAALDSLANTTVVNGTRVGLPFFVNDAWIKYFVKKDPDFDTSSIGYLAFEKIFNQSQQEFGQVIGSCQSDLSGFHSAGGKLIVWHGLADQLIFPGDTVAYHQNVTQALGNSSTVAEFYRTFLAPGVDHCGGGATPGAVPVDPLSAVVAWVEDQKAPDVLEARKTEADGTVVTRNLCPFPSVSRYRGMGDKSLANAGTGAMIHQNNMHQPGDDVHSALHTDSAQQRRQKAEESEWASAKSGISGADQASESIDPPSKRRRVALACTVCRGRKSRCDGTRPKCSLCIELGFECVYQQSASYSNIIIGKEYLSSIEDRLKLVEGRLASLENRDRSGVYQLANPTVSNGVSSTDSAQPETACLREESLEDAETIEDPIDAMGAVTFAQEEDCAFFGPSSNIAFLRHVSRAVARLTHDPEPWKPSPAEHHSVGFTGGFINTSGPASPIPTTHDPPFEKVNIYALPPDSVARELLNWYFSNTGLLFPYIHEQSFMATFEQARKDKFKGVRRIWLALLNIVFAHAMVHARENTTTPGSVESTSAKASAESEIYFRRASGLFNEKNENGTGTSVEVVQFLLLMGQYLQGTQKSVQTWKTHGLAVRAAFQIGLHSSDLARVFPPPEQEVRKRTWFGCIMLDRTLSMTFGRPPAIPDSYVQLEPPVEFSVLDGAGAGTDQKESLSIAFFNGTIALYKVLCTIIDSLYGQNLACSFKANAVDTVALVYKIENQLSEWQRGLPSHMRLIATQDILPERLPQVESSAEEAWRQLRLRFILTLRYTNVRILLHRPVLVKFLDGLSNPTNHQDTSLLQQVGSIHIQIAIKSAKEIICLVHNALQSATGRSKWGLLGAWWFSLYYTFNAALVLGACVLVQIDQKASGNESNMSLTESTEDMSLHLGMAIEAIRHLDSDNRMVARCRDYLEQFVQVVQALAIGQGLLPQPHDWHPITYHAANASVFGQVPPAPHHEGSDYGVLLGGAAAAVGVGMGMFNGGNSAGMVASSKQSPLGMELGEFMLDGDLEFLTSHSFAYNRGVAP</sequence>
<dbReference type="GO" id="GO:0003677">
    <property type="term" value="F:DNA binding"/>
    <property type="evidence" value="ECO:0007669"/>
    <property type="project" value="UniProtKB-KW"/>
</dbReference>
<feature type="signal peptide" evidence="12">
    <location>
        <begin position="1"/>
        <end position="26"/>
    </location>
</feature>
<proteinExistence type="inferred from homology"/>
<evidence type="ECO:0000256" key="13">
    <source>
        <dbReference type="SAM" id="MobiDB-lite"/>
    </source>
</evidence>
<reference evidence="15" key="1">
    <citation type="submission" date="2015-01" db="EMBL/GenBank/DDBJ databases">
        <title>The Genome Sequence of Cladophialophora bantiana CBS 173.52.</title>
        <authorList>
            <consortium name="The Broad Institute Genomics Platform"/>
            <person name="Cuomo C."/>
            <person name="de Hoog S."/>
            <person name="Gorbushina A."/>
            <person name="Stielow B."/>
            <person name="Teixiera M."/>
            <person name="Abouelleil A."/>
            <person name="Chapman S.B."/>
            <person name="Priest M."/>
            <person name="Young S.K."/>
            <person name="Wortman J."/>
            <person name="Nusbaum C."/>
            <person name="Birren B."/>
        </authorList>
    </citation>
    <scope>NUCLEOTIDE SEQUENCE [LARGE SCALE GENOMIC DNA]</scope>
    <source>
        <strain evidence="15">CBS 173.52</strain>
    </source>
</reference>
<dbReference type="Proteomes" id="UP000053789">
    <property type="component" value="Unassembled WGS sequence"/>
</dbReference>
<evidence type="ECO:0000256" key="5">
    <source>
        <dbReference type="ARBA" id="ARBA00022801"/>
    </source>
</evidence>
<dbReference type="EMBL" id="KN846989">
    <property type="protein sequence ID" value="KIW92144.1"/>
    <property type="molecule type" value="Genomic_DNA"/>
</dbReference>
<evidence type="ECO:0000256" key="11">
    <source>
        <dbReference type="ARBA" id="ARBA00023242"/>
    </source>
</evidence>
<dbReference type="InterPro" id="IPR007219">
    <property type="entry name" value="XnlR_reg_dom"/>
</dbReference>
<dbReference type="GO" id="GO:0006351">
    <property type="term" value="P:DNA-templated transcription"/>
    <property type="evidence" value="ECO:0007669"/>
    <property type="project" value="InterPro"/>
</dbReference>
<dbReference type="Pfam" id="PF07519">
    <property type="entry name" value="Tannase"/>
    <property type="match status" value="1"/>
</dbReference>
<evidence type="ECO:0000256" key="4">
    <source>
        <dbReference type="ARBA" id="ARBA00022729"/>
    </source>
</evidence>
<dbReference type="EC" id="3.1.1.-" evidence="12"/>
<keyword evidence="8" id="KW-0238">DNA-binding</keyword>
<dbReference type="Gene3D" id="3.40.50.1820">
    <property type="entry name" value="alpha/beta hydrolase"/>
    <property type="match status" value="1"/>
</dbReference>
<dbReference type="GO" id="GO:0030600">
    <property type="term" value="F:feruloyl esterase activity"/>
    <property type="evidence" value="ECO:0007669"/>
    <property type="project" value="UniProtKB-ARBA"/>
</dbReference>
<dbReference type="Pfam" id="PF00172">
    <property type="entry name" value="Zn_clus"/>
    <property type="match status" value="1"/>
</dbReference>
<dbReference type="SMART" id="SM00906">
    <property type="entry name" value="Fungal_trans"/>
    <property type="match status" value="1"/>
</dbReference>
<dbReference type="SUPFAM" id="SSF57701">
    <property type="entry name" value="Zn2/Cys6 DNA-binding domain"/>
    <property type="match status" value="1"/>
</dbReference>
<evidence type="ECO:0000313" key="16">
    <source>
        <dbReference type="Proteomes" id="UP000053789"/>
    </source>
</evidence>
<protein>
    <recommendedName>
        <fullName evidence="12">Carboxylic ester hydrolase</fullName>
        <ecNumber evidence="12">3.1.1.-</ecNumber>
    </recommendedName>
</protein>
<evidence type="ECO:0000256" key="10">
    <source>
        <dbReference type="ARBA" id="ARBA00023163"/>
    </source>
</evidence>
<organism evidence="15 16">
    <name type="scientific">Cladophialophora bantiana (strain ATCC 10958 / CBS 173.52 / CDC B-1940 / NIH 8579)</name>
    <name type="common">Xylohypha bantiana</name>
    <dbReference type="NCBI Taxonomy" id="1442370"/>
    <lineage>
        <taxon>Eukaryota</taxon>
        <taxon>Fungi</taxon>
        <taxon>Dikarya</taxon>
        <taxon>Ascomycota</taxon>
        <taxon>Pezizomycotina</taxon>
        <taxon>Eurotiomycetes</taxon>
        <taxon>Chaetothyriomycetidae</taxon>
        <taxon>Chaetothyriales</taxon>
        <taxon>Herpotrichiellaceae</taxon>
        <taxon>Cladophialophora</taxon>
    </lineage>
</organism>
<keyword evidence="10" id="KW-0804">Transcription</keyword>
<keyword evidence="11" id="KW-0539">Nucleus</keyword>
<dbReference type="HOGENOM" id="CLU_257109_0_0_1"/>
<dbReference type="PROSITE" id="PS50048">
    <property type="entry name" value="ZN2_CY6_FUNGAL_2"/>
    <property type="match status" value="1"/>
</dbReference>
<evidence type="ECO:0000256" key="9">
    <source>
        <dbReference type="ARBA" id="ARBA00023157"/>
    </source>
</evidence>
<dbReference type="SUPFAM" id="SSF53474">
    <property type="entry name" value="alpha/beta-Hydrolases"/>
    <property type="match status" value="1"/>
</dbReference>